<dbReference type="AlphaFoldDB" id="A0AAV6HL25"/>
<feature type="compositionally biased region" description="Basic and acidic residues" evidence="1">
    <location>
        <begin position="443"/>
        <end position="452"/>
    </location>
</feature>
<feature type="region of interest" description="Disordered" evidence="1">
    <location>
        <begin position="200"/>
        <end position="518"/>
    </location>
</feature>
<dbReference type="GO" id="GO:0000226">
    <property type="term" value="P:microtubule cytoskeleton organization"/>
    <property type="evidence" value="ECO:0007669"/>
    <property type="project" value="TreeGrafter"/>
</dbReference>
<dbReference type="Proteomes" id="UP000823561">
    <property type="component" value="Chromosome 1"/>
</dbReference>
<name>A0AAV6HL25_9TELE</name>
<organism evidence="2 3">
    <name type="scientific">Alosa alosa</name>
    <name type="common">allis shad</name>
    <dbReference type="NCBI Taxonomy" id="278164"/>
    <lineage>
        <taxon>Eukaryota</taxon>
        <taxon>Metazoa</taxon>
        <taxon>Chordata</taxon>
        <taxon>Craniata</taxon>
        <taxon>Vertebrata</taxon>
        <taxon>Euteleostomi</taxon>
        <taxon>Actinopterygii</taxon>
        <taxon>Neopterygii</taxon>
        <taxon>Teleostei</taxon>
        <taxon>Clupei</taxon>
        <taxon>Clupeiformes</taxon>
        <taxon>Clupeoidei</taxon>
        <taxon>Clupeidae</taxon>
        <taxon>Alosa</taxon>
    </lineage>
</organism>
<feature type="compositionally biased region" description="Polar residues" evidence="1">
    <location>
        <begin position="400"/>
        <end position="412"/>
    </location>
</feature>
<evidence type="ECO:0008006" key="4">
    <source>
        <dbReference type="Google" id="ProtNLM"/>
    </source>
</evidence>
<dbReference type="PANTHER" id="PTHR11501">
    <property type="entry name" value="MICROTUBULE-ASSOCIATED PROTEIN"/>
    <property type="match status" value="1"/>
</dbReference>
<dbReference type="EMBL" id="JADWDJ010000001">
    <property type="protein sequence ID" value="KAG5286820.1"/>
    <property type="molecule type" value="Genomic_DNA"/>
</dbReference>
<dbReference type="GO" id="GO:0043005">
    <property type="term" value="C:neuron projection"/>
    <property type="evidence" value="ECO:0007669"/>
    <property type="project" value="TreeGrafter"/>
</dbReference>
<sequence length="518" mass="55588">MDLSLRDALTDGKPQMGSESLLKRDFVAGLEAETFDDKVGEKVGKAEYRPLMDRMDGKKEESSFMSGVHMGGMRLEPQGEKGPISTVQQNYSADFLSGPVSMMGMPDQWGSQQMGSKMKDNSMDSFMGFPQTGMGMGMSTGLGVTAVQSGKPSGMAEPPKTSPLFGTEPPKSTQMLGKPNDSNPFNIQDNSVAKDEKMFKQEKADPFSKGDNFNMFEKTDKPEKVEKMDTFEKKEKEDTTKKIENVDKTQKSEKIIKDEDKHDKMEKHDNKAEKSEKVDKPEKTNKEKEEKANTEKTDKAAKAEKNEKAGKGTAKSPTANGNKDLVSPDKAKITVGSTKTSASKTRPNSLSTAESAAAQNRTSSAVKPAADKKCPAPKASTPSSGPKRTTPSEAKAKTPDNGTAQKRPSVSKANGAPASRTTTPKNGAPAGTHTARRSSASKAESKPGEAKKPSTAKTTAARPKTSQTPTPDSATPATTNGTPRRSRITKPPRAQTDSAREEAARPTGPKEAPLRTHA</sequence>
<feature type="compositionally biased region" description="Polar residues" evidence="1">
    <location>
        <begin position="380"/>
        <end position="392"/>
    </location>
</feature>
<feature type="region of interest" description="Disordered" evidence="1">
    <location>
        <begin position="148"/>
        <end position="188"/>
    </location>
</feature>
<accession>A0AAV6HL25</accession>
<reference evidence="2 3" key="1">
    <citation type="submission" date="2020-10" db="EMBL/GenBank/DDBJ databases">
        <title>Chromosome-scale genome assembly of the Allis shad, Alosa alosa.</title>
        <authorList>
            <person name="Margot Z."/>
            <person name="Christophe K."/>
            <person name="Cabau C."/>
            <person name="Louis A."/>
            <person name="Berthelot C."/>
            <person name="Parey E."/>
            <person name="Roest Crollius H."/>
            <person name="Montfort J."/>
            <person name="Robinson-Rechavi M."/>
            <person name="Bucao C."/>
            <person name="Bouchez O."/>
            <person name="Gislard M."/>
            <person name="Lluch J."/>
            <person name="Milhes M."/>
            <person name="Lampietro C."/>
            <person name="Lopez Roques C."/>
            <person name="Donnadieu C."/>
            <person name="Braasch I."/>
            <person name="Desvignes T."/>
            <person name="Postlethwait J."/>
            <person name="Bobe J."/>
            <person name="Guiguen Y."/>
        </authorList>
    </citation>
    <scope>NUCLEOTIDE SEQUENCE [LARGE SCALE GENOMIC DNA]</scope>
    <source>
        <strain evidence="2">M-15738</strain>
        <tissue evidence="2">Blood</tissue>
    </source>
</reference>
<feature type="compositionally biased region" description="Basic and acidic residues" evidence="1">
    <location>
        <begin position="217"/>
        <end position="310"/>
    </location>
</feature>
<dbReference type="GO" id="GO:0031175">
    <property type="term" value="P:neuron projection development"/>
    <property type="evidence" value="ECO:0007669"/>
    <property type="project" value="TreeGrafter"/>
</dbReference>
<dbReference type="GO" id="GO:0008017">
    <property type="term" value="F:microtubule binding"/>
    <property type="evidence" value="ECO:0007669"/>
    <property type="project" value="InterPro"/>
</dbReference>
<dbReference type="PANTHER" id="PTHR11501:SF16">
    <property type="entry name" value="MICROTUBULE-ASSOCIATED PROTEIN 4"/>
    <property type="match status" value="1"/>
</dbReference>
<keyword evidence="3" id="KW-1185">Reference proteome</keyword>
<proteinExistence type="predicted"/>
<evidence type="ECO:0000256" key="1">
    <source>
        <dbReference type="SAM" id="MobiDB-lite"/>
    </source>
</evidence>
<feature type="compositionally biased region" description="Polar residues" evidence="1">
    <location>
        <begin position="170"/>
        <end position="188"/>
    </location>
</feature>
<feature type="compositionally biased region" description="Low complexity" evidence="1">
    <location>
        <begin position="453"/>
        <end position="479"/>
    </location>
</feature>
<dbReference type="InterPro" id="IPR027324">
    <property type="entry name" value="MAP2/MAP4/Tau"/>
</dbReference>
<protein>
    <recommendedName>
        <fullName evidence="4">Microtubule-associated protein 4</fullName>
    </recommendedName>
</protein>
<comment type="caution">
    <text evidence="2">The sequence shown here is derived from an EMBL/GenBank/DDBJ whole genome shotgun (WGS) entry which is preliminary data.</text>
</comment>
<evidence type="ECO:0000313" key="3">
    <source>
        <dbReference type="Proteomes" id="UP000823561"/>
    </source>
</evidence>
<gene>
    <name evidence="2" type="ORF">AALO_G00019140</name>
</gene>
<evidence type="ECO:0000313" key="2">
    <source>
        <dbReference type="EMBL" id="KAG5286820.1"/>
    </source>
</evidence>
<feature type="compositionally biased region" description="Polar residues" evidence="1">
    <location>
        <begin position="335"/>
        <end position="365"/>
    </location>
</feature>